<accession>A0A481W6M8</accession>
<evidence type="ECO:0000313" key="2">
    <source>
        <dbReference type="Proteomes" id="UP000294134"/>
    </source>
</evidence>
<proteinExistence type="predicted"/>
<organism evidence="1 2">
    <name type="scientific">Pseudomonas phage Psa21</name>
    <dbReference type="NCBI Taxonomy" id="2530023"/>
    <lineage>
        <taxon>Viruses</taxon>
        <taxon>Duplodnaviria</taxon>
        <taxon>Heunggongvirae</taxon>
        <taxon>Uroviricota</taxon>
        <taxon>Caudoviricetes</taxon>
        <taxon>Chimalliviridae</taxon>
        <taxon>Tepukevirus</taxon>
        <taxon>Tepukevirus Psa21</taxon>
    </lineage>
</organism>
<name>A0A481W6M8_9CAUD</name>
<gene>
    <name evidence="1" type="ORF">PSA21_388</name>
</gene>
<protein>
    <submittedName>
        <fullName evidence="1">Uncharacterized protein</fullName>
    </submittedName>
</protein>
<keyword evidence="2" id="KW-1185">Reference proteome</keyword>
<reference evidence="1 2" key="1">
    <citation type="submission" date="2019-02" db="EMBL/GenBank/DDBJ databases">
        <authorList>
            <person name="Frampton R.A."/>
            <person name="Wojtus J.K."/>
            <person name="Fineran P.C."/>
            <person name="Hendrickson H.L."/>
        </authorList>
    </citation>
    <scope>NUCLEOTIDE SEQUENCE [LARGE SCALE GENOMIC DNA]</scope>
</reference>
<dbReference type="Proteomes" id="UP000294134">
    <property type="component" value="Segment"/>
</dbReference>
<sequence length="93" mass="11372">MEIPTLDDRIQNKYADQIEEYSTIFNKEILNGHQHTSDSGYPYFECVINDGEWIHSELFDYLVKLYYEAFWIVEQYEEKEGYCIRIFRRKVEN</sequence>
<dbReference type="EMBL" id="MK552327">
    <property type="protein sequence ID" value="QBJ02914.1"/>
    <property type="molecule type" value="Genomic_DNA"/>
</dbReference>
<evidence type="ECO:0000313" key="1">
    <source>
        <dbReference type="EMBL" id="QBJ02914.1"/>
    </source>
</evidence>